<evidence type="ECO:0000256" key="3">
    <source>
        <dbReference type="ARBA" id="ARBA00022803"/>
    </source>
</evidence>
<dbReference type="Gene3D" id="1.25.40.10">
    <property type="entry name" value="Tetratricopeptide repeat domain"/>
    <property type="match status" value="3"/>
</dbReference>
<reference evidence="6 7" key="2">
    <citation type="submission" date="2017-04" db="EMBL/GenBank/DDBJ databases">
        <title>CpG methylation of centromeres and impact of large insertions on vertebrate speciation.</title>
        <authorList>
            <person name="Ichikawa K."/>
            <person name="Yoshimura J."/>
            <person name="Morishita S."/>
        </authorList>
    </citation>
    <scope>NUCLEOTIDE SEQUENCE</scope>
    <source>
        <strain evidence="6 7">HSOK</strain>
    </source>
</reference>
<reference evidence="6" key="3">
    <citation type="submission" date="2025-08" db="UniProtKB">
        <authorList>
            <consortium name="Ensembl"/>
        </authorList>
    </citation>
    <scope>IDENTIFICATION</scope>
    <source>
        <strain evidence="6">HSOK</strain>
    </source>
</reference>
<dbReference type="GO" id="GO:0045087">
    <property type="term" value="P:innate immune response"/>
    <property type="evidence" value="ECO:0007669"/>
    <property type="project" value="UniProtKB-KW"/>
</dbReference>
<dbReference type="PANTHER" id="PTHR10271">
    <property type="entry name" value="INTERFERON-INDUCED PROTEIN WITH TETRATRICOPEPTIDE REPEATS"/>
    <property type="match status" value="1"/>
</dbReference>
<protein>
    <submittedName>
        <fullName evidence="6">Uncharacterized protein</fullName>
    </submittedName>
</protein>
<accession>A0A3P9JRQ9</accession>
<evidence type="ECO:0000313" key="6">
    <source>
        <dbReference type="Ensembl" id="ENSORLP00015034900.1"/>
    </source>
</evidence>
<keyword evidence="4" id="KW-0391">Immunity</keyword>
<dbReference type="PANTHER" id="PTHR10271:SF14">
    <property type="entry name" value="INTERFERON-INDUCED PROTEIN WITH TETRATRICOPEPTIDE REPEATS-RELATED"/>
    <property type="match status" value="1"/>
</dbReference>
<dbReference type="InterPro" id="IPR019734">
    <property type="entry name" value="TPR_rpt"/>
</dbReference>
<dbReference type="Proteomes" id="UP000265200">
    <property type="component" value="Chromosome 4"/>
</dbReference>
<dbReference type="FunFam" id="1.25.40.10:FF:000036">
    <property type="entry name" value="interferon-induced protein with tetratricopeptide repeats 5"/>
    <property type="match status" value="1"/>
</dbReference>
<dbReference type="Ensembl" id="ENSORLT00015035824.1">
    <property type="protein sequence ID" value="ENSORLP00015034900.1"/>
    <property type="gene ID" value="ENSORLG00015021123.1"/>
</dbReference>
<dbReference type="SUPFAM" id="SSF48452">
    <property type="entry name" value="TPR-like"/>
    <property type="match status" value="1"/>
</dbReference>
<reference key="1">
    <citation type="journal article" date="2007" name="Nature">
        <title>The medaka draft genome and insights into vertebrate genome evolution.</title>
        <authorList>
            <person name="Kasahara M."/>
            <person name="Naruse K."/>
            <person name="Sasaki S."/>
            <person name="Nakatani Y."/>
            <person name="Qu W."/>
            <person name="Ahsan B."/>
            <person name="Yamada T."/>
            <person name="Nagayasu Y."/>
            <person name="Doi K."/>
            <person name="Kasai Y."/>
            <person name="Jindo T."/>
            <person name="Kobayashi D."/>
            <person name="Shimada A."/>
            <person name="Toyoda A."/>
            <person name="Kuroki Y."/>
            <person name="Fujiyama A."/>
            <person name="Sasaki T."/>
            <person name="Shimizu A."/>
            <person name="Asakawa S."/>
            <person name="Shimizu N."/>
            <person name="Hashimoto S."/>
            <person name="Yang J."/>
            <person name="Lee Y."/>
            <person name="Matsushima K."/>
            <person name="Sugano S."/>
            <person name="Sakaizumi M."/>
            <person name="Narita T."/>
            <person name="Ohishi K."/>
            <person name="Haga S."/>
            <person name="Ohta F."/>
            <person name="Nomoto H."/>
            <person name="Nogata K."/>
            <person name="Morishita T."/>
            <person name="Endo T."/>
            <person name="Shin-I T."/>
            <person name="Takeda H."/>
            <person name="Morishita S."/>
            <person name="Kohara Y."/>
        </authorList>
    </citation>
    <scope>NUCLEOTIDE SEQUENCE [LARGE SCALE GENOMIC DNA]</scope>
    <source>
        <strain>Hd-rR</strain>
    </source>
</reference>
<dbReference type="SMART" id="SM00028">
    <property type="entry name" value="TPR"/>
    <property type="match status" value="4"/>
</dbReference>
<dbReference type="InterPro" id="IPR011990">
    <property type="entry name" value="TPR-like_helical_dom_sf"/>
</dbReference>
<evidence type="ECO:0000313" key="7">
    <source>
        <dbReference type="Proteomes" id="UP000265200"/>
    </source>
</evidence>
<reference evidence="6" key="4">
    <citation type="submission" date="2025-09" db="UniProtKB">
        <authorList>
            <consortium name="Ensembl"/>
        </authorList>
    </citation>
    <scope>IDENTIFICATION</scope>
    <source>
        <strain evidence="6">HSOK</strain>
    </source>
</reference>
<keyword evidence="2" id="KW-0677">Repeat</keyword>
<comment type="similarity">
    <text evidence="5">Belongs to the IFIT family.</text>
</comment>
<organism evidence="6 7">
    <name type="scientific">Oryzias latipes</name>
    <name type="common">Japanese rice fish</name>
    <name type="synonym">Japanese killifish</name>
    <dbReference type="NCBI Taxonomy" id="8090"/>
    <lineage>
        <taxon>Eukaryota</taxon>
        <taxon>Metazoa</taxon>
        <taxon>Chordata</taxon>
        <taxon>Craniata</taxon>
        <taxon>Vertebrata</taxon>
        <taxon>Euteleostomi</taxon>
        <taxon>Actinopterygii</taxon>
        <taxon>Neopterygii</taxon>
        <taxon>Teleostei</taxon>
        <taxon>Neoteleostei</taxon>
        <taxon>Acanthomorphata</taxon>
        <taxon>Ovalentaria</taxon>
        <taxon>Atherinomorphae</taxon>
        <taxon>Beloniformes</taxon>
        <taxon>Adrianichthyidae</taxon>
        <taxon>Oryziinae</taxon>
        <taxon>Oryzias</taxon>
    </lineage>
</organism>
<name>A0A3P9JRQ9_ORYLA</name>
<sequence>MTKHSQLPKRTDGCTLSKLEALECHFTWVKGTTRSQLLRIRVQLEDIGADEGNFWLGSIYNLWGFVLYELGSSKEAHQYFRKATETLQQLRKEDEGPWLMVNYGNLAWLHHHLGEEAKSQDYLSKVEALKSKFPSPSQDELHPEIYAEKAWTLMKLGKNDKLLAADYFQRSLKMQPDMVQWQSSCVIALASAAKHSDTGLSDDLMQEIRTVREQDPENLYVAAVELKERGRKGESVKDEAETLGQKILLQPVSSYSGLNPLMRLHRRLGSLDEAIVLTEEALERYPEGRYLKRCAALCYKWKVLRFGADRADQRTIERAIKLHEEVVDLYPDTSFVKKVDLAYVQAKSSHGREIAYQMFQDLLARRDLDSDDKQLLYYNYAKYLIFERQDSNDSIRYHMKSAEIQKRSFYGKLSVKVLQKICERGRSRILCCNTVISPLGVSVSFTVVVFVLQRVMGPENAEKAFFTVFCGLNRVVSFLLFSQWRISCL</sequence>
<dbReference type="AlphaFoldDB" id="A0A3P9JRQ9"/>
<evidence type="ECO:0000256" key="5">
    <source>
        <dbReference type="ARBA" id="ARBA00038336"/>
    </source>
</evidence>
<evidence type="ECO:0000256" key="4">
    <source>
        <dbReference type="ARBA" id="ARBA00022859"/>
    </source>
</evidence>
<dbReference type="GO" id="GO:0009615">
    <property type="term" value="P:response to virus"/>
    <property type="evidence" value="ECO:0007669"/>
    <property type="project" value="UniProtKB-ARBA"/>
</dbReference>
<keyword evidence="1" id="KW-0399">Innate immunity</keyword>
<evidence type="ECO:0000256" key="1">
    <source>
        <dbReference type="ARBA" id="ARBA00022588"/>
    </source>
</evidence>
<keyword evidence="3" id="KW-0802">TPR repeat</keyword>
<proteinExistence type="inferred from homology"/>
<evidence type="ECO:0000256" key="2">
    <source>
        <dbReference type="ARBA" id="ARBA00022737"/>
    </source>
</evidence>